<evidence type="ECO:0000256" key="1">
    <source>
        <dbReference type="SAM" id="MobiDB-lite"/>
    </source>
</evidence>
<organism evidence="3 4">
    <name type="scientific">Nocardia pulmonis</name>
    <dbReference type="NCBI Taxonomy" id="2951408"/>
    <lineage>
        <taxon>Bacteria</taxon>
        <taxon>Bacillati</taxon>
        <taxon>Actinomycetota</taxon>
        <taxon>Actinomycetes</taxon>
        <taxon>Mycobacteriales</taxon>
        <taxon>Nocardiaceae</taxon>
        <taxon>Nocardia</taxon>
    </lineage>
</organism>
<dbReference type="Proteomes" id="UP001139157">
    <property type="component" value="Unassembled WGS sequence"/>
</dbReference>
<feature type="signal peptide" evidence="2">
    <location>
        <begin position="1"/>
        <end position="31"/>
    </location>
</feature>
<keyword evidence="2" id="KW-0732">Signal</keyword>
<dbReference type="AlphaFoldDB" id="A0A9X2EDH7"/>
<proteinExistence type="predicted"/>
<evidence type="ECO:0000256" key="2">
    <source>
        <dbReference type="SAM" id="SignalP"/>
    </source>
</evidence>
<gene>
    <name evidence="3" type="ORF">NDR86_36035</name>
</gene>
<name>A0A9X2EDH7_9NOCA</name>
<accession>A0A9X2EDH7</accession>
<keyword evidence="4" id="KW-1185">Reference proteome</keyword>
<reference evidence="3" key="1">
    <citation type="submission" date="2022-06" db="EMBL/GenBank/DDBJ databases">
        <title>Novel species in genus nocardia.</title>
        <authorList>
            <person name="Li F."/>
        </authorList>
    </citation>
    <scope>NUCLEOTIDE SEQUENCE</scope>
    <source>
        <strain evidence="3">CDC141</strain>
    </source>
</reference>
<protein>
    <submittedName>
        <fullName evidence="3">Uncharacterized protein</fullName>
    </submittedName>
</protein>
<dbReference type="RefSeq" id="WP_251918621.1">
    <property type="nucleotide sequence ID" value="NZ_JAMRXG010000029.1"/>
</dbReference>
<sequence length="99" mass="10082">MMADRRFGWVVVVGVAAMISTGLAPAGAALAADFSGPRHIAEKPNDAKNGKDSKNGKNNKDGKGKRGSEESRNGGDDDGDSRDPLCKGTPLAATPLCGG</sequence>
<evidence type="ECO:0000313" key="4">
    <source>
        <dbReference type="Proteomes" id="UP001139157"/>
    </source>
</evidence>
<feature type="compositionally biased region" description="Basic and acidic residues" evidence="1">
    <location>
        <begin position="39"/>
        <end position="85"/>
    </location>
</feature>
<feature type="chain" id="PRO_5040872710" evidence="2">
    <location>
        <begin position="32"/>
        <end position="99"/>
    </location>
</feature>
<dbReference type="EMBL" id="JAMRXG010000029">
    <property type="protein sequence ID" value="MCM6778902.1"/>
    <property type="molecule type" value="Genomic_DNA"/>
</dbReference>
<feature type="region of interest" description="Disordered" evidence="1">
    <location>
        <begin position="38"/>
        <end position="99"/>
    </location>
</feature>
<comment type="caution">
    <text evidence="3">The sequence shown here is derived from an EMBL/GenBank/DDBJ whole genome shotgun (WGS) entry which is preliminary data.</text>
</comment>
<evidence type="ECO:0000313" key="3">
    <source>
        <dbReference type="EMBL" id="MCM6778902.1"/>
    </source>
</evidence>